<dbReference type="InterPro" id="IPR036086">
    <property type="entry name" value="ParB/Sulfiredoxin_sf"/>
</dbReference>
<dbReference type="GO" id="GO:0003677">
    <property type="term" value="F:DNA binding"/>
    <property type="evidence" value="ECO:0007669"/>
    <property type="project" value="InterPro"/>
</dbReference>
<dbReference type="InterPro" id="IPR004437">
    <property type="entry name" value="ParB/RepB/Spo0J"/>
</dbReference>
<dbReference type="NCBIfam" id="TIGR00180">
    <property type="entry name" value="parB_part"/>
    <property type="match status" value="1"/>
</dbReference>
<dbReference type="AlphaFoldDB" id="A0AAE4YB77"/>
<dbReference type="CDD" id="cd16405">
    <property type="entry name" value="RepB_like_N"/>
    <property type="match status" value="1"/>
</dbReference>
<dbReference type="InterPro" id="IPR037972">
    <property type="entry name" value="RepB_N"/>
</dbReference>
<dbReference type="PANTHER" id="PTHR33375">
    <property type="entry name" value="CHROMOSOME-PARTITIONING PROTEIN PARB-RELATED"/>
    <property type="match status" value="1"/>
</dbReference>
<reference evidence="3" key="1">
    <citation type="submission" date="2020-01" db="EMBL/GenBank/DDBJ databases">
        <authorList>
            <person name="Chen W.-M."/>
        </authorList>
    </citation>
    <scope>NUCLEOTIDE SEQUENCE</scope>
    <source>
        <strain evidence="3">CYK-10</strain>
    </source>
</reference>
<dbReference type="GO" id="GO:0007059">
    <property type="term" value="P:chromosome segregation"/>
    <property type="evidence" value="ECO:0007669"/>
    <property type="project" value="TreeGrafter"/>
</dbReference>
<feature type="domain" description="ParB-like N-terminal" evidence="2">
    <location>
        <begin position="34"/>
        <end position="121"/>
    </location>
</feature>
<comment type="similarity">
    <text evidence="1">Belongs to the ParB family.</text>
</comment>
<name>A0AAE4YB77_9RHOB</name>
<keyword evidence="4" id="KW-1185">Reference proteome</keyword>
<dbReference type="InterPro" id="IPR050336">
    <property type="entry name" value="Chromosome_partition/occlusion"/>
</dbReference>
<sequence>MSRKPRLGQANPALSTLYAAPDIVEARRLRTGVVELDPDAIEIAGRIEDRLQLDIDSLTASIAENGQRVPILVRPLPGDRYQLVYGRRRLEACRRLGRQVRAIVADMDAGQSLKDQLIENLERRDLSFIERAMVAHGLLEGEALSPEERSHKSIAEIFGLTEAGISQLVSVVKTVGADLIQAIGAAEGIGRPRWEELKKAIQEGVDPSDLLSTAQQVRAAKGSEQAFKSVLTKATTKPQATPRVDDEADFGAIKITKSGRGRHLRLEITARDKEFVNWMERNATDLVTELHERWKRSEA</sequence>
<dbReference type="Gene3D" id="3.90.1530.30">
    <property type="match status" value="1"/>
</dbReference>
<dbReference type="EMBL" id="JAABNR010000022">
    <property type="protein sequence ID" value="NBZ89383.1"/>
    <property type="molecule type" value="Genomic_DNA"/>
</dbReference>
<accession>A0AAE4YB77</accession>
<dbReference type="Pfam" id="PF02195">
    <property type="entry name" value="ParB_N"/>
    <property type="match status" value="1"/>
</dbReference>
<evidence type="ECO:0000259" key="2">
    <source>
        <dbReference type="SMART" id="SM00470"/>
    </source>
</evidence>
<dbReference type="GO" id="GO:0005694">
    <property type="term" value="C:chromosome"/>
    <property type="evidence" value="ECO:0007669"/>
    <property type="project" value="TreeGrafter"/>
</dbReference>
<dbReference type="PANTHER" id="PTHR33375:SF1">
    <property type="entry name" value="CHROMOSOME-PARTITIONING PROTEIN PARB-RELATED"/>
    <property type="match status" value="1"/>
</dbReference>
<dbReference type="InterPro" id="IPR017819">
    <property type="entry name" value="Plasmid_partition_RepB"/>
</dbReference>
<comment type="caution">
    <text evidence="3">The sequence shown here is derived from an EMBL/GenBank/DDBJ whole genome shotgun (WGS) entry which is preliminary data.</text>
</comment>
<dbReference type="NCBIfam" id="TIGR03454">
    <property type="entry name" value="partition_RepB"/>
    <property type="match status" value="1"/>
</dbReference>
<dbReference type="SUPFAM" id="SSF109709">
    <property type="entry name" value="KorB DNA-binding domain-like"/>
    <property type="match status" value="1"/>
</dbReference>
<evidence type="ECO:0000313" key="3">
    <source>
        <dbReference type="EMBL" id="NBZ89383.1"/>
    </source>
</evidence>
<dbReference type="SUPFAM" id="SSF110849">
    <property type="entry name" value="ParB/Sulfiredoxin"/>
    <property type="match status" value="1"/>
</dbReference>
<protein>
    <submittedName>
        <fullName evidence="3">Plasmid partitioning protein RepB</fullName>
    </submittedName>
</protein>
<dbReference type="InterPro" id="IPR003115">
    <property type="entry name" value="ParB_N"/>
</dbReference>
<evidence type="ECO:0000256" key="1">
    <source>
        <dbReference type="ARBA" id="ARBA00006295"/>
    </source>
</evidence>
<organism evidence="3 4">
    <name type="scientific">Stagnihabitans tardus</name>
    <dbReference type="NCBI Taxonomy" id="2699202"/>
    <lineage>
        <taxon>Bacteria</taxon>
        <taxon>Pseudomonadati</taxon>
        <taxon>Pseudomonadota</taxon>
        <taxon>Alphaproteobacteria</taxon>
        <taxon>Rhodobacterales</taxon>
        <taxon>Paracoccaceae</taxon>
        <taxon>Stagnihabitans</taxon>
    </lineage>
</organism>
<evidence type="ECO:0000313" key="4">
    <source>
        <dbReference type="Proteomes" id="UP001193501"/>
    </source>
</evidence>
<dbReference type="Proteomes" id="UP001193501">
    <property type="component" value="Unassembled WGS sequence"/>
</dbReference>
<proteinExistence type="inferred from homology"/>
<dbReference type="Gene3D" id="1.10.10.2830">
    <property type="match status" value="1"/>
</dbReference>
<dbReference type="SMART" id="SM00470">
    <property type="entry name" value="ParB"/>
    <property type="match status" value="1"/>
</dbReference>
<dbReference type="RefSeq" id="WP_168776185.1">
    <property type="nucleotide sequence ID" value="NZ_JAABNR010000022.1"/>
</dbReference>
<gene>
    <name evidence="3" type="primary">repB</name>
    <name evidence="3" type="ORF">GV832_17480</name>
</gene>